<feature type="transmembrane region" description="Helical" evidence="13">
    <location>
        <begin position="53"/>
        <end position="82"/>
    </location>
</feature>
<evidence type="ECO:0000256" key="5">
    <source>
        <dbReference type="ARBA" id="ARBA00023040"/>
    </source>
</evidence>
<feature type="transmembrane region" description="Helical" evidence="13">
    <location>
        <begin position="218"/>
        <end position="236"/>
    </location>
</feature>
<evidence type="ECO:0000256" key="4">
    <source>
        <dbReference type="ARBA" id="ARBA00022989"/>
    </source>
</evidence>
<dbReference type="GeneTree" id="ENSGT00940000157669"/>
<keyword evidence="4 13" id="KW-1133">Transmembrane helix</keyword>
<accession>A0A3B5ATE6</accession>
<dbReference type="PROSITE" id="PS50262">
    <property type="entry name" value="G_PROTEIN_RECEP_F1_2"/>
    <property type="match status" value="1"/>
</dbReference>
<keyword evidence="3 11" id="KW-0812">Transmembrane</keyword>
<dbReference type="PRINTS" id="PR00237">
    <property type="entry name" value="GPCRRHODOPSN"/>
</dbReference>
<sequence length="318" mass="35844">MEFPTLHPPLDDFMERYSASATPFNVTFSEDLLPAPSKSNETSRVDTRDTTSLIIAVCITALYSLICVVGLLGNVLVMYGVVRYTKMKTATNIYIFNLALADALATSTLPFQSAKYLMNTWPFGELLCKVVMAIDYYNMFTSIFTLTMMSVDRYIAVCHPVKALDFRTPTKAKLINVCIWILSSAVGVPVMIMAVTRVTRNTACGLRFPKPDWYWDTVTKICVFIFAFVVPVLTMVNIDHKNLLVVACWHLCIALGYTNSSLNPVLYAFLDENFKRCFRDFCLPYRSRLEQSSFSRARNSTREPASVCAPATRERPPA</sequence>
<keyword evidence="2" id="KW-1003">Cell membrane</keyword>
<dbReference type="AlphaFoldDB" id="A0A3B5ATE6"/>
<dbReference type="InterPro" id="IPR001418">
    <property type="entry name" value="Opioid_rcpt"/>
</dbReference>
<keyword evidence="7" id="KW-0564">Palmitate</keyword>
<feature type="transmembrane region" description="Helical" evidence="13">
    <location>
        <begin position="243"/>
        <end position="270"/>
    </location>
</feature>
<evidence type="ECO:0000256" key="13">
    <source>
        <dbReference type="SAM" id="Phobius"/>
    </source>
</evidence>
<dbReference type="Gene3D" id="1.20.1070.10">
    <property type="entry name" value="Rhodopsin 7-helix transmembrane proteins"/>
    <property type="match status" value="2"/>
</dbReference>
<evidence type="ECO:0000313" key="15">
    <source>
        <dbReference type="Ensembl" id="ENSSPAP00000023726.1"/>
    </source>
</evidence>
<keyword evidence="6 13" id="KW-0472">Membrane</keyword>
<dbReference type="PANTHER" id="PTHR24229:SF2">
    <property type="entry name" value="DELTA-TYPE OPIOID RECEPTOR"/>
    <property type="match status" value="1"/>
</dbReference>
<feature type="transmembrane region" description="Helical" evidence="13">
    <location>
        <begin position="94"/>
        <end position="114"/>
    </location>
</feature>
<keyword evidence="8 11" id="KW-0675">Receptor</keyword>
<dbReference type="PANTHER" id="PTHR24229">
    <property type="entry name" value="NEUROPEPTIDES RECEPTOR"/>
    <property type="match status" value="1"/>
</dbReference>
<keyword evidence="9 11" id="KW-0807">Transducer</keyword>
<name>A0A3B5ATE6_9TELE</name>
<evidence type="ECO:0000256" key="3">
    <source>
        <dbReference type="ARBA" id="ARBA00022692"/>
    </source>
</evidence>
<feature type="transmembrane region" description="Helical" evidence="13">
    <location>
        <begin position="177"/>
        <end position="198"/>
    </location>
</feature>
<evidence type="ECO:0000256" key="7">
    <source>
        <dbReference type="ARBA" id="ARBA00023139"/>
    </source>
</evidence>
<evidence type="ECO:0000256" key="12">
    <source>
        <dbReference type="SAM" id="MobiDB-lite"/>
    </source>
</evidence>
<organism evidence="15">
    <name type="scientific">Stegastes partitus</name>
    <name type="common">bicolor damselfish</name>
    <dbReference type="NCBI Taxonomy" id="144197"/>
    <lineage>
        <taxon>Eukaryota</taxon>
        <taxon>Metazoa</taxon>
        <taxon>Chordata</taxon>
        <taxon>Craniata</taxon>
        <taxon>Vertebrata</taxon>
        <taxon>Euteleostomi</taxon>
        <taxon>Actinopterygii</taxon>
        <taxon>Neopterygii</taxon>
        <taxon>Teleostei</taxon>
        <taxon>Neoteleostei</taxon>
        <taxon>Acanthomorphata</taxon>
        <taxon>Ovalentaria</taxon>
        <taxon>Pomacentridae</taxon>
        <taxon>Stegastes</taxon>
    </lineage>
</organism>
<evidence type="ECO:0000256" key="1">
    <source>
        <dbReference type="ARBA" id="ARBA00004651"/>
    </source>
</evidence>
<feature type="domain" description="G-protein coupled receptors family 1 profile" evidence="14">
    <location>
        <begin position="73"/>
        <end position="236"/>
    </location>
</feature>
<evidence type="ECO:0000256" key="2">
    <source>
        <dbReference type="ARBA" id="ARBA00022475"/>
    </source>
</evidence>
<dbReference type="PROSITE" id="PS00237">
    <property type="entry name" value="G_PROTEIN_RECEP_F1_1"/>
    <property type="match status" value="1"/>
</dbReference>
<evidence type="ECO:0000256" key="11">
    <source>
        <dbReference type="RuleBase" id="RU000688"/>
    </source>
</evidence>
<evidence type="ECO:0000256" key="8">
    <source>
        <dbReference type="ARBA" id="ARBA00023170"/>
    </source>
</evidence>
<dbReference type="GO" id="GO:0007218">
    <property type="term" value="P:neuropeptide signaling pathway"/>
    <property type="evidence" value="ECO:0007669"/>
    <property type="project" value="TreeGrafter"/>
</dbReference>
<dbReference type="InterPro" id="IPR000276">
    <property type="entry name" value="GPCR_Rhodpsn"/>
</dbReference>
<proteinExistence type="inferred from homology"/>
<evidence type="ECO:0000256" key="6">
    <source>
        <dbReference type="ARBA" id="ARBA00023136"/>
    </source>
</evidence>
<dbReference type="InterPro" id="IPR017452">
    <property type="entry name" value="GPCR_Rhodpsn_7TM"/>
</dbReference>
<keyword evidence="5 11" id="KW-0297">G-protein coupled receptor</keyword>
<dbReference type="Ensembl" id="ENSSPAT00000024106.1">
    <property type="protein sequence ID" value="ENSSPAP00000023726.1"/>
    <property type="gene ID" value="ENSSPAG00000017034.1"/>
</dbReference>
<comment type="similarity">
    <text evidence="11">Belongs to the G-protein coupled receptor 1 family.</text>
</comment>
<feature type="transmembrane region" description="Helical" evidence="13">
    <location>
        <begin position="134"/>
        <end position="156"/>
    </location>
</feature>
<comment type="subcellular location">
    <subcellularLocation>
        <location evidence="1">Cell membrane</location>
        <topology evidence="1">Multi-pass membrane protein</topology>
    </subcellularLocation>
</comment>
<dbReference type="Pfam" id="PF00001">
    <property type="entry name" value="7tm_1"/>
    <property type="match status" value="1"/>
</dbReference>
<dbReference type="GO" id="GO:0005886">
    <property type="term" value="C:plasma membrane"/>
    <property type="evidence" value="ECO:0007669"/>
    <property type="project" value="UniProtKB-SubCell"/>
</dbReference>
<keyword evidence="10" id="KW-0449">Lipoprotein</keyword>
<dbReference type="SUPFAM" id="SSF81321">
    <property type="entry name" value="Family A G protein-coupled receptor-like"/>
    <property type="match status" value="1"/>
</dbReference>
<dbReference type="GO" id="GO:0043005">
    <property type="term" value="C:neuron projection"/>
    <property type="evidence" value="ECO:0007669"/>
    <property type="project" value="TreeGrafter"/>
</dbReference>
<evidence type="ECO:0000256" key="10">
    <source>
        <dbReference type="ARBA" id="ARBA00023288"/>
    </source>
</evidence>
<evidence type="ECO:0000256" key="9">
    <source>
        <dbReference type="ARBA" id="ARBA00023224"/>
    </source>
</evidence>
<feature type="region of interest" description="Disordered" evidence="12">
    <location>
        <begin position="296"/>
        <end position="318"/>
    </location>
</feature>
<reference evidence="15" key="1">
    <citation type="submission" date="2023-09" db="UniProtKB">
        <authorList>
            <consortium name="Ensembl"/>
        </authorList>
    </citation>
    <scope>IDENTIFICATION</scope>
</reference>
<protein>
    <submittedName>
        <fullName evidence="15">Delta-type opioid receptor-like</fullName>
    </submittedName>
</protein>
<dbReference type="PRINTS" id="PR00384">
    <property type="entry name" value="OPIOIDR"/>
</dbReference>
<dbReference type="GO" id="GO:0042923">
    <property type="term" value="F:neuropeptide binding"/>
    <property type="evidence" value="ECO:0007669"/>
    <property type="project" value="TreeGrafter"/>
</dbReference>
<dbReference type="GO" id="GO:0038046">
    <property type="term" value="F:G protein-coupled enkephalin receptor activity"/>
    <property type="evidence" value="ECO:0007669"/>
    <property type="project" value="TreeGrafter"/>
</dbReference>
<evidence type="ECO:0000259" key="14">
    <source>
        <dbReference type="PROSITE" id="PS50262"/>
    </source>
</evidence>